<dbReference type="NCBIfam" id="TIGR01764">
    <property type="entry name" value="excise"/>
    <property type="match status" value="1"/>
</dbReference>
<gene>
    <name evidence="3" type="ordered locus">LHK_02624</name>
</gene>
<dbReference type="Proteomes" id="UP000002010">
    <property type="component" value="Chromosome"/>
</dbReference>
<dbReference type="AlphaFoldDB" id="C1DCI6"/>
<evidence type="ECO:0000259" key="2">
    <source>
        <dbReference type="Pfam" id="PF12728"/>
    </source>
</evidence>
<sequence>MDTLDLQEAAELLKVSDETVREMARSGTILGAKVGVAWVFIKDDLMEFLRRETRRQTNERRAAVEADAVLIKNNRHKPHVETAFSRSGKGRREKRSLPNLDAVEAAAAQ</sequence>
<name>C1DCI6_LARHH</name>
<dbReference type="InterPro" id="IPR009061">
    <property type="entry name" value="DNA-bd_dom_put_sf"/>
</dbReference>
<dbReference type="EMBL" id="CP001154">
    <property type="protein sequence ID" value="ACO75605.1"/>
    <property type="molecule type" value="Genomic_DNA"/>
</dbReference>
<organism evidence="3 4">
    <name type="scientific">Laribacter hongkongensis (strain HLHK9)</name>
    <dbReference type="NCBI Taxonomy" id="557598"/>
    <lineage>
        <taxon>Bacteria</taxon>
        <taxon>Pseudomonadati</taxon>
        <taxon>Pseudomonadota</taxon>
        <taxon>Betaproteobacteria</taxon>
        <taxon>Neisseriales</taxon>
        <taxon>Aquaspirillaceae</taxon>
        <taxon>Laribacter</taxon>
    </lineage>
</organism>
<dbReference type="InterPro" id="IPR010093">
    <property type="entry name" value="SinI_DNA-bd"/>
</dbReference>
<dbReference type="SUPFAM" id="SSF46955">
    <property type="entry name" value="Putative DNA-binding domain"/>
    <property type="match status" value="1"/>
</dbReference>
<dbReference type="RefSeq" id="WP_012698069.1">
    <property type="nucleotide sequence ID" value="NC_012559.1"/>
</dbReference>
<accession>C1DCI6</accession>
<dbReference type="KEGG" id="lhk:LHK_02624"/>
<protein>
    <recommendedName>
        <fullName evidence="2">Helix-turn-helix domain-containing protein</fullName>
    </recommendedName>
</protein>
<feature type="region of interest" description="Disordered" evidence="1">
    <location>
        <begin position="78"/>
        <end position="109"/>
    </location>
</feature>
<proteinExistence type="predicted"/>
<dbReference type="InterPro" id="IPR041657">
    <property type="entry name" value="HTH_17"/>
</dbReference>
<reference evidence="3 4" key="1">
    <citation type="journal article" date="2009" name="PLoS Genet.">
        <title>The complete genome and proteome of Laribacter hongkongensis reveal potential mechanisms for adaptations to different temperatures and habitats.</title>
        <authorList>
            <person name="Woo P.C."/>
            <person name="Lau S.K."/>
            <person name="Tse H."/>
            <person name="Teng J.L."/>
            <person name="Curreem S.O."/>
            <person name="Tsang A.K."/>
            <person name="Fan R.Y."/>
            <person name="Wong G.K."/>
            <person name="Huang Y."/>
            <person name="Loman N.J."/>
            <person name="Snyder L.A."/>
            <person name="Cai J.J."/>
            <person name="Huang J.D."/>
            <person name="Mak W."/>
            <person name="Pallen M.J."/>
            <person name="Lok S."/>
            <person name="Yuen K.Y."/>
        </authorList>
    </citation>
    <scope>NUCLEOTIDE SEQUENCE [LARGE SCALE GENOMIC DNA]</scope>
    <source>
        <strain evidence="3 4">HLHK9</strain>
    </source>
</reference>
<evidence type="ECO:0000313" key="4">
    <source>
        <dbReference type="Proteomes" id="UP000002010"/>
    </source>
</evidence>
<keyword evidence="4" id="KW-1185">Reference proteome</keyword>
<feature type="domain" description="Helix-turn-helix" evidence="2">
    <location>
        <begin position="4"/>
        <end position="52"/>
    </location>
</feature>
<evidence type="ECO:0000313" key="3">
    <source>
        <dbReference type="EMBL" id="ACO75605.1"/>
    </source>
</evidence>
<dbReference type="eggNOG" id="ENOG5033BMH">
    <property type="taxonomic scope" value="Bacteria"/>
</dbReference>
<evidence type="ECO:0000256" key="1">
    <source>
        <dbReference type="SAM" id="MobiDB-lite"/>
    </source>
</evidence>
<dbReference type="HOGENOM" id="CLU_173953_0_0_4"/>
<dbReference type="Pfam" id="PF12728">
    <property type="entry name" value="HTH_17"/>
    <property type="match status" value="1"/>
</dbReference>
<dbReference type="GO" id="GO:0003677">
    <property type="term" value="F:DNA binding"/>
    <property type="evidence" value="ECO:0007669"/>
    <property type="project" value="InterPro"/>
</dbReference>